<gene>
    <name evidence="2" type="ORF">BOKJ2_LOCUS13838</name>
</gene>
<dbReference type="EMBL" id="CAJFDH010000006">
    <property type="protein sequence ID" value="CAD5229843.1"/>
    <property type="molecule type" value="Genomic_DNA"/>
</dbReference>
<keyword evidence="3" id="KW-1185">Reference proteome</keyword>
<feature type="chain" id="PRO_5036221481" evidence="1">
    <location>
        <begin position="22"/>
        <end position="67"/>
    </location>
</feature>
<proteinExistence type="predicted"/>
<evidence type="ECO:0000313" key="3">
    <source>
        <dbReference type="Proteomes" id="UP000614601"/>
    </source>
</evidence>
<dbReference type="Proteomes" id="UP000783686">
    <property type="component" value="Unassembled WGS sequence"/>
</dbReference>
<evidence type="ECO:0000256" key="1">
    <source>
        <dbReference type="SAM" id="SignalP"/>
    </source>
</evidence>
<dbReference type="OrthoDB" id="10459055at2759"/>
<keyword evidence="1" id="KW-0732">Signal</keyword>
<dbReference type="AlphaFoldDB" id="A0A811LRU0"/>
<dbReference type="EMBL" id="CAJFCW020000006">
    <property type="protein sequence ID" value="CAG9127280.1"/>
    <property type="molecule type" value="Genomic_DNA"/>
</dbReference>
<name>A0A811LRU0_9BILA</name>
<accession>A0A811LRU0</accession>
<reference evidence="2" key="1">
    <citation type="submission" date="2020-09" db="EMBL/GenBank/DDBJ databases">
        <authorList>
            <person name="Kikuchi T."/>
        </authorList>
    </citation>
    <scope>NUCLEOTIDE SEQUENCE</scope>
    <source>
        <strain evidence="2">SH1</strain>
    </source>
</reference>
<organism evidence="2 3">
    <name type="scientific">Bursaphelenchus okinawaensis</name>
    <dbReference type="NCBI Taxonomy" id="465554"/>
    <lineage>
        <taxon>Eukaryota</taxon>
        <taxon>Metazoa</taxon>
        <taxon>Ecdysozoa</taxon>
        <taxon>Nematoda</taxon>
        <taxon>Chromadorea</taxon>
        <taxon>Rhabditida</taxon>
        <taxon>Tylenchina</taxon>
        <taxon>Tylenchomorpha</taxon>
        <taxon>Aphelenchoidea</taxon>
        <taxon>Aphelenchoididae</taxon>
        <taxon>Bursaphelenchus</taxon>
    </lineage>
</organism>
<evidence type="ECO:0000313" key="2">
    <source>
        <dbReference type="EMBL" id="CAD5229843.1"/>
    </source>
</evidence>
<comment type="caution">
    <text evidence="2">The sequence shown here is derived from an EMBL/GenBank/DDBJ whole genome shotgun (WGS) entry which is preliminary data.</text>
</comment>
<sequence>MIKFIVQLLFFYIVLATLATARPYHDGLTSGTILSNGGGNLDNNYLFAVPAGGSAAYSPYYATGFFG</sequence>
<dbReference type="Proteomes" id="UP000614601">
    <property type="component" value="Unassembled WGS sequence"/>
</dbReference>
<feature type="signal peptide" evidence="1">
    <location>
        <begin position="1"/>
        <end position="21"/>
    </location>
</feature>
<protein>
    <submittedName>
        <fullName evidence="2">Uncharacterized protein</fullName>
    </submittedName>
</protein>